<name>A0A4U0GXM7_9SPHI</name>
<evidence type="ECO:0000256" key="9">
    <source>
        <dbReference type="ARBA" id="ARBA00047883"/>
    </source>
</evidence>
<dbReference type="NCBIfam" id="TIGR00693">
    <property type="entry name" value="thiE"/>
    <property type="match status" value="1"/>
</dbReference>
<feature type="domain" description="Thiamine phosphate synthase/TenI" evidence="13">
    <location>
        <begin position="11"/>
        <end position="192"/>
    </location>
</feature>
<evidence type="ECO:0000256" key="3">
    <source>
        <dbReference type="ARBA" id="ARBA00022679"/>
    </source>
</evidence>
<dbReference type="HAMAP" id="MF_00097">
    <property type="entry name" value="TMP_synthase"/>
    <property type="match status" value="1"/>
</dbReference>
<evidence type="ECO:0000256" key="12">
    <source>
        <dbReference type="RuleBase" id="RU004253"/>
    </source>
</evidence>
<keyword evidence="4 10" id="KW-0479">Metal-binding</keyword>
<keyword evidence="6 10" id="KW-0784">Thiamine biosynthesis</keyword>
<evidence type="ECO:0000256" key="5">
    <source>
        <dbReference type="ARBA" id="ARBA00022842"/>
    </source>
</evidence>
<comment type="catalytic activity">
    <reaction evidence="8 10 11">
        <text>2-(2-carboxy-4-methylthiazol-5-yl)ethyl phosphate + 4-amino-2-methyl-5-(diphosphooxymethyl)pyrimidine + 2 H(+) = thiamine phosphate + CO2 + diphosphate</text>
        <dbReference type="Rhea" id="RHEA:47848"/>
        <dbReference type="ChEBI" id="CHEBI:15378"/>
        <dbReference type="ChEBI" id="CHEBI:16526"/>
        <dbReference type="ChEBI" id="CHEBI:33019"/>
        <dbReference type="ChEBI" id="CHEBI:37575"/>
        <dbReference type="ChEBI" id="CHEBI:57841"/>
        <dbReference type="ChEBI" id="CHEBI:62890"/>
        <dbReference type="EC" id="2.5.1.3"/>
    </reaction>
</comment>
<reference evidence="14 15" key="1">
    <citation type="submission" date="2019-04" db="EMBL/GenBank/DDBJ databases">
        <title>Sphingobacterium olei sp. nov., isolated from oil-contaminated soil.</title>
        <authorList>
            <person name="Liu B."/>
        </authorList>
    </citation>
    <scope>NUCLEOTIDE SEQUENCE [LARGE SCALE GENOMIC DNA]</scope>
    <source>
        <strain evidence="14 15">Y3L14</strain>
    </source>
</reference>
<feature type="binding site" evidence="10">
    <location>
        <position position="112"/>
    </location>
    <ligand>
        <name>4-amino-2-methyl-5-(diphosphooxymethyl)pyrimidine</name>
        <dbReference type="ChEBI" id="CHEBI:57841"/>
    </ligand>
</feature>
<dbReference type="GO" id="GO:0004789">
    <property type="term" value="F:thiamine-phosphate diphosphorylase activity"/>
    <property type="evidence" value="ECO:0007669"/>
    <property type="project" value="UniProtKB-UniRule"/>
</dbReference>
<dbReference type="Proteomes" id="UP000309872">
    <property type="component" value="Unassembled WGS sequence"/>
</dbReference>
<dbReference type="InterPro" id="IPR013785">
    <property type="entry name" value="Aldolase_TIM"/>
</dbReference>
<keyword evidence="15" id="KW-1185">Reference proteome</keyword>
<evidence type="ECO:0000256" key="11">
    <source>
        <dbReference type="RuleBase" id="RU003826"/>
    </source>
</evidence>
<dbReference type="InterPro" id="IPR022998">
    <property type="entry name" value="ThiamineP_synth_TenI"/>
</dbReference>
<proteinExistence type="inferred from homology"/>
<evidence type="ECO:0000256" key="6">
    <source>
        <dbReference type="ARBA" id="ARBA00022977"/>
    </source>
</evidence>
<accession>A0A4U0GXM7</accession>
<feature type="binding site" evidence="10">
    <location>
        <begin position="138"/>
        <end position="140"/>
    </location>
    <ligand>
        <name>2-[(2R,5Z)-2-carboxy-4-methylthiazol-5(2H)-ylidene]ethyl phosphate</name>
        <dbReference type="ChEBI" id="CHEBI:62899"/>
    </ligand>
</feature>
<comment type="catalytic activity">
    <reaction evidence="7 10 11">
        <text>4-methyl-5-(2-phosphooxyethyl)-thiazole + 4-amino-2-methyl-5-(diphosphooxymethyl)pyrimidine + H(+) = thiamine phosphate + diphosphate</text>
        <dbReference type="Rhea" id="RHEA:22328"/>
        <dbReference type="ChEBI" id="CHEBI:15378"/>
        <dbReference type="ChEBI" id="CHEBI:33019"/>
        <dbReference type="ChEBI" id="CHEBI:37575"/>
        <dbReference type="ChEBI" id="CHEBI:57841"/>
        <dbReference type="ChEBI" id="CHEBI:58296"/>
        <dbReference type="EC" id="2.5.1.3"/>
    </reaction>
</comment>
<feature type="binding site" evidence="10">
    <location>
        <position position="93"/>
    </location>
    <ligand>
        <name>Mg(2+)</name>
        <dbReference type="ChEBI" id="CHEBI:18420"/>
    </ligand>
</feature>
<dbReference type="AlphaFoldDB" id="A0A4U0GXM7"/>
<organism evidence="14 15">
    <name type="scientific">Sphingobacterium alkalisoli</name>
    <dbReference type="NCBI Taxonomy" id="1874115"/>
    <lineage>
        <taxon>Bacteria</taxon>
        <taxon>Pseudomonadati</taxon>
        <taxon>Bacteroidota</taxon>
        <taxon>Sphingobacteriia</taxon>
        <taxon>Sphingobacteriales</taxon>
        <taxon>Sphingobacteriaceae</taxon>
        <taxon>Sphingobacterium</taxon>
    </lineage>
</organism>
<evidence type="ECO:0000256" key="4">
    <source>
        <dbReference type="ARBA" id="ARBA00022723"/>
    </source>
</evidence>
<feature type="binding site" evidence="10">
    <location>
        <position position="141"/>
    </location>
    <ligand>
        <name>4-amino-2-methyl-5-(diphosphooxymethyl)pyrimidine</name>
        <dbReference type="ChEBI" id="CHEBI:57841"/>
    </ligand>
</feature>
<dbReference type="GO" id="GO:0000287">
    <property type="term" value="F:magnesium ion binding"/>
    <property type="evidence" value="ECO:0007669"/>
    <property type="project" value="UniProtKB-UniRule"/>
</dbReference>
<comment type="catalytic activity">
    <reaction evidence="9 10 11">
        <text>2-[(2R,5Z)-2-carboxy-4-methylthiazol-5(2H)-ylidene]ethyl phosphate + 4-amino-2-methyl-5-(diphosphooxymethyl)pyrimidine + 2 H(+) = thiamine phosphate + CO2 + diphosphate</text>
        <dbReference type="Rhea" id="RHEA:47844"/>
        <dbReference type="ChEBI" id="CHEBI:15378"/>
        <dbReference type="ChEBI" id="CHEBI:16526"/>
        <dbReference type="ChEBI" id="CHEBI:33019"/>
        <dbReference type="ChEBI" id="CHEBI:37575"/>
        <dbReference type="ChEBI" id="CHEBI:57841"/>
        <dbReference type="ChEBI" id="CHEBI:62899"/>
        <dbReference type="EC" id="2.5.1.3"/>
    </reaction>
</comment>
<feature type="binding site" evidence="10">
    <location>
        <position position="169"/>
    </location>
    <ligand>
        <name>2-[(2R,5Z)-2-carboxy-4-methylthiazol-5(2H)-ylidene]ethyl phosphate</name>
        <dbReference type="ChEBI" id="CHEBI:62899"/>
    </ligand>
</feature>
<keyword evidence="3 10" id="KW-0808">Transferase</keyword>
<comment type="pathway">
    <text evidence="2 10 12">Cofactor biosynthesis; thiamine diphosphate biosynthesis; thiamine phosphate from 4-amino-2-methyl-5-diphosphomethylpyrimidine and 4-methyl-5-(2-phosphoethyl)-thiazole: step 1/1.</text>
</comment>
<dbReference type="FunFam" id="3.20.20.70:FF:000096">
    <property type="entry name" value="Thiamine-phosphate synthase"/>
    <property type="match status" value="1"/>
</dbReference>
<dbReference type="RefSeq" id="WP_136822099.1">
    <property type="nucleotide sequence ID" value="NZ_BMJX01000006.1"/>
</dbReference>
<dbReference type="InterPro" id="IPR034291">
    <property type="entry name" value="TMP_synthase"/>
</dbReference>
<dbReference type="EC" id="2.5.1.3" evidence="10"/>
<evidence type="ECO:0000256" key="8">
    <source>
        <dbReference type="ARBA" id="ARBA00047851"/>
    </source>
</evidence>
<dbReference type="SUPFAM" id="SSF51391">
    <property type="entry name" value="Thiamin phosphate synthase"/>
    <property type="match status" value="1"/>
</dbReference>
<feature type="binding site" evidence="10">
    <location>
        <position position="74"/>
    </location>
    <ligand>
        <name>Mg(2+)</name>
        <dbReference type="ChEBI" id="CHEBI:18420"/>
    </ligand>
</feature>
<comment type="function">
    <text evidence="1 10">Condenses 4-methyl-5-(beta-hydroxyethyl)thiazole monophosphate (THZ-P) and 2-methyl-4-amino-5-hydroxymethyl pyrimidine pyrophosphate (HMP-PP) to form thiamine monophosphate (TMP).</text>
</comment>
<dbReference type="Gene3D" id="3.20.20.70">
    <property type="entry name" value="Aldolase class I"/>
    <property type="match status" value="1"/>
</dbReference>
<evidence type="ECO:0000313" key="14">
    <source>
        <dbReference type="EMBL" id="TJY63424.1"/>
    </source>
</evidence>
<keyword evidence="5 10" id="KW-0460">Magnesium</keyword>
<evidence type="ECO:0000256" key="1">
    <source>
        <dbReference type="ARBA" id="ARBA00003814"/>
    </source>
</evidence>
<dbReference type="GO" id="GO:0005737">
    <property type="term" value="C:cytoplasm"/>
    <property type="evidence" value="ECO:0007669"/>
    <property type="project" value="TreeGrafter"/>
</dbReference>
<gene>
    <name evidence="10 14" type="primary">thiE</name>
    <name evidence="14" type="ORF">FAZ19_17740</name>
</gene>
<dbReference type="PANTHER" id="PTHR20857">
    <property type="entry name" value="THIAMINE-PHOSPHATE PYROPHOSPHORYLASE"/>
    <property type="match status" value="1"/>
</dbReference>
<dbReference type="GO" id="GO:0009229">
    <property type="term" value="P:thiamine diphosphate biosynthetic process"/>
    <property type="evidence" value="ECO:0007669"/>
    <property type="project" value="UniProtKB-UniRule"/>
</dbReference>
<dbReference type="CDD" id="cd00564">
    <property type="entry name" value="TMP_TenI"/>
    <property type="match status" value="1"/>
</dbReference>
<evidence type="ECO:0000256" key="2">
    <source>
        <dbReference type="ARBA" id="ARBA00005165"/>
    </source>
</evidence>
<dbReference type="GO" id="GO:0009228">
    <property type="term" value="P:thiamine biosynthetic process"/>
    <property type="evidence" value="ECO:0007669"/>
    <property type="project" value="UniProtKB-KW"/>
</dbReference>
<evidence type="ECO:0000256" key="10">
    <source>
        <dbReference type="HAMAP-Rule" id="MF_00097"/>
    </source>
</evidence>
<evidence type="ECO:0000259" key="13">
    <source>
        <dbReference type="Pfam" id="PF02581"/>
    </source>
</evidence>
<protein>
    <recommendedName>
        <fullName evidence="10">Thiamine-phosphate synthase</fullName>
        <shortName evidence="10">TP synthase</shortName>
        <shortName evidence="10">TPS</shortName>
        <ecNumber evidence="10">2.5.1.3</ecNumber>
    </recommendedName>
    <alternativeName>
        <fullName evidence="10">Thiamine-phosphate pyrophosphorylase</fullName>
        <shortName evidence="10">TMP pyrophosphorylase</shortName>
        <shortName evidence="10">TMP-PPase</shortName>
    </alternativeName>
</protein>
<sequence length="210" mass="23522">MPIHDAFPYPLYLVISERDCSKKHWLTVAEEAILGGVDIIQLREKDCSRYEFLHKAKELKKLTDHYQIPLIINDAVDIAVEIQAWGVHVGRSDTQPSEIMSTYGYRLSIGWSIELMAQMMSEELQYVQHLGISPIFNTATKKDTLSTWGITGLRELRNLSPKPFIAIGGMHVENAKKAFDAGANSIAVVSAICASSDPRKASHELKELLK</sequence>
<feature type="binding site" evidence="10">
    <location>
        <begin position="41"/>
        <end position="45"/>
    </location>
    <ligand>
        <name>4-amino-2-methyl-5-(diphosphooxymethyl)pyrimidine</name>
        <dbReference type="ChEBI" id="CHEBI:57841"/>
    </ligand>
</feature>
<evidence type="ECO:0000313" key="15">
    <source>
        <dbReference type="Proteomes" id="UP000309872"/>
    </source>
</evidence>
<comment type="similarity">
    <text evidence="10 11">Belongs to the thiamine-phosphate synthase family.</text>
</comment>
<dbReference type="InterPro" id="IPR036206">
    <property type="entry name" value="ThiamineP_synth_sf"/>
</dbReference>
<evidence type="ECO:0000256" key="7">
    <source>
        <dbReference type="ARBA" id="ARBA00047334"/>
    </source>
</evidence>
<comment type="caution">
    <text evidence="14">The sequence shown here is derived from an EMBL/GenBank/DDBJ whole genome shotgun (WGS) entry which is preliminary data.</text>
</comment>
<dbReference type="EMBL" id="SUKA01000006">
    <property type="protein sequence ID" value="TJY63424.1"/>
    <property type="molecule type" value="Genomic_DNA"/>
</dbReference>
<dbReference type="OrthoDB" id="9812206at2"/>
<comment type="cofactor">
    <cofactor evidence="10">
        <name>Mg(2+)</name>
        <dbReference type="ChEBI" id="CHEBI:18420"/>
    </cofactor>
    <text evidence="10">Binds 1 Mg(2+) ion per subunit.</text>
</comment>
<feature type="binding site" evidence="10">
    <location>
        <position position="73"/>
    </location>
    <ligand>
        <name>4-amino-2-methyl-5-(diphosphooxymethyl)pyrimidine</name>
        <dbReference type="ChEBI" id="CHEBI:57841"/>
    </ligand>
</feature>
<dbReference type="UniPathway" id="UPA00060">
    <property type="reaction ID" value="UER00141"/>
</dbReference>
<feature type="binding site" evidence="10">
    <location>
        <begin position="189"/>
        <end position="190"/>
    </location>
    <ligand>
        <name>2-[(2R,5Z)-2-carboxy-4-methylthiazol-5(2H)-ylidene]ethyl phosphate</name>
        <dbReference type="ChEBI" id="CHEBI:62899"/>
    </ligand>
</feature>
<dbReference type="PANTHER" id="PTHR20857:SF23">
    <property type="entry name" value="THIAMINE BIOSYNTHETIC BIFUNCTIONAL ENZYME"/>
    <property type="match status" value="1"/>
</dbReference>
<dbReference type="Pfam" id="PF02581">
    <property type="entry name" value="TMP-TENI"/>
    <property type="match status" value="1"/>
</dbReference>